<dbReference type="Pfam" id="PF14380">
    <property type="entry name" value="WAK_assoc"/>
    <property type="match status" value="1"/>
</dbReference>
<feature type="chain" id="PRO_5041266720" description="Protein kinase domain-containing protein" evidence="9">
    <location>
        <begin position="26"/>
        <end position="519"/>
    </location>
</feature>
<evidence type="ECO:0000256" key="7">
    <source>
        <dbReference type="ARBA" id="ARBA00023180"/>
    </source>
</evidence>
<keyword evidence="2" id="KW-0418">Kinase</keyword>
<dbReference type="SUPFAM" id="SSF56112">
    <property type="entry name" value="Protein kinase-like (PK-like)"/>
    <property type="match status" value="1"/>
</dbReference>
<evidence type="ECO:0000256" key="4">
    <source>
        <dbReference type="ARBA" id="ARBA00022729"/>
    </source>
</evidence>
<keyword evidence="2" id="KW-0808">Transferase</keyword>
<feature type="domain" description="Protein kinase" evidence="10">
    <location>
        <begin position="180"/>
        <end position="508"/>
    </location>
</feature>
<evidence type="ECO:0000259" key="10">
    <source>
        <dbReference type="PROSITE" id="PS50011"/>
    </source>
</evidence>
<evidence type="ECO:0000256" key="8">
    <source>
        <dbReference type="SAM" id="Phobius"/>
    </source>
</evidence>
<evidence type="ECO:0000256" key="1">
    <source>
        <dbReference type="ARBA" id="ARBA00004479"/>
    </source>
</evidence>
<dbReference type="GO" id="GO:0005524">
    <property type="term" value="F:ATP binding"/>
    <property type="evidence" value="ECO:0007669"/>
    <property type="project" value="InterPro"/>
</dbReference>
<evidence type="ECO:0000313" key="11">
    <source>
        <dbReference type="EMBL" id="KAH9304382.1"/>
    </source>
</evidence>
<evidence type="ECO:0000313" key="12">
    <source>
        <dbReference type="Proteomes" id="UP000824469"/>
    </source>
</evidence>
<feature type="transmembrane region" description="Helical" evidence="8">
    <location>
        <begin position="279"/>
        <end position="301"/>
    </location>
</feature>
<dbReference type="InterPro" id="IPR000719">
    <property type="entry name" value="Prot_kinase_dom"/>
</dbReference>
<dbReference type="PANTHER" id="PTHR27009">
    <property type="entry name" value="RUST RESISTANCE KINASE LR10-RELATED"/>
    <property type="match status" value="1"/>
</dbReference>
<keyword evidence="3 8" id="KW-0812">Transmembrane</keyword>
<proteinExistence type="predicted"/>
<dbReference type="InterPro" id="IPR011009">
    <property type="entry name" value="Kinase-like_dom_sf"/>
</dbReference>
<name>A0AA38CRP3_TAXCH</name>
<evidence type="ECO:0000256" key="9">
    <source>
        <dbReference type="SAM" id="SignalP"/>
    </source>
</evidence>
<dbReference type="InterPro" id="IPR045874">
    <property type="entry name" value="LRK10/LRL21-25-like"/>
</dbReference>
<dbReference type="GO" id="GO:0004674">
    <property type="term" value="F:protein serine/threonine kinase activity"/>
    <property type="evidence" value="ECO:0007669"/>
    <property type="project" value="UniProtKB-KW"/>
</dbReference>
<evidence type="ECO:0000256" key="6">
    <source>
        <dbReference type="ARBA" id="ARBA00023136"/>
    </source>
</evidence>
<dbReference type="Proteomes" id="UP000824469">
    <property type="component" value="Unassembled WGS sequence"/>
</dbReference>
<comment type="subcellular location">
    <subcellularLocation>
        <location evidence="1">Membrane</location>
        <topology evidence="1">Single-pass type I membrane protein</topology>
    </subcellularLocation>
</comment>
<dbReference type="GO" id="GO:0016020">
    <property type="term" value="C:membrane"/>
    <property type="evidence" value="ECO:0007669"/>
    <property type="project" value="UniProtKB-SubCell"/>
</dbReference>
<dbReference type="PROSITE" id="PS50011">
    <property type="entry name" value="PROTEIN_KINASE_DOM"/>
    <property type="match status" value="1"/>
</dbReference>
<dbReference type="InterPro" id="IPR032872">
    <property type="entry name" value="WAK_assoc_C"/>
</dbReference>
<dbReference type="OMA" id="CHEYHYI"/>
<organism evidence="11 12">
    <name type="scientific">Taxus chinensis</name>
    <name type="common">Chinese yew</name>
    <name type="synonym">Taxus wallichiana var. chinensis</name>
    <dbReference type="NCBI Taxonomy" id="29808"/>
    <lineage>
        <taxon>Eukaryota</taxon>
        <taxon>Viridiplantae</taxon>
        <taxon>Streptophyta</taxon>
        <taxon>Embryophyta</taxon>
        <taxon>Tracheophyta</taxon>
        <taxon>Spermatophyta</taxon>
        <taxon>Pinopsida</taxon>
        <taxon>Pinidae</taxon>
        <taxon>Conifers II</taxon>
        <taxon>Cupressales</taxon>
        <taxon>Taxaceae</taxon>
        <taxon>Taxus</taxon>
    </lineage>
</organism>
<sequence length="519" mass="58793">MGLCDLFPITLLVCFPAFFIKFSYSNSDSYPSFEDCSPSVCNNSTIRYPFEIRNHGTCNGLAFVGCHHDRSTSISDIYIQGLCHEYHYIALGGIKQSSYSTRTIRIALHTHLDDCSAIPACLTTPDANLSHFYLSDKHRWGTILVCRIEPPSYTFNFQQIQCLHCRNKNASCFFLPSISISEFDDDGCSKYSVVIPADKDYSTSDEKNLLKFLQMGFEITWRIDYKCQKCQTSGGRCYTSHFHRSSTSACICADGPHGSNCLDGKLLNKKIWCRKTLRYAVIGVLSGIFALATAIIIIIYIKITGKQRKQREEKVRDIRAYIDPLDSRTPFVENFLHGGIPTRYSYRQIKRYTVNFVDRLGHGGFGTVFKDREESHVFLTDARGTPGYVAPEVWSRNNGPVSDKSDVYSYGMLVMEMAGGRKNFDMQVTRSSTFYYPNWAFKQVEMGEFGILKKGNISDDENENIATKMTLLGLWCIQYNPCQRPSMNRVIQMLEGTTDIAIPPRPFPFTIASTESSSS</sequence>
<dbReference type="Pfam" id="PF00069">
    <property type="entry name" value="Pkinase"/>
    <property type="match status" value="1"/>
</dbReference>
<keyword evidence="4 9" id="KW-0732">Signal</keyword>
<evidence type="ECO:0000256" key="5">
    <source>
        <dbReference type="ARBA" id="ARBA00022989"/>
    </source>
</evidence>
<feature type="non-terminal residue" evidence="11">
    <location>
        <position position="1"/>
    </location>
</feature>
<keyword evidence="7" id="KW-0325">Glycoprotein</keyword>
<reference evidence="11 12" key="1">
    <citation type="journal article" date="2021" name="Nat. Plants">
        <title>The Taxus genome provides insights into paclitaxel biosynthesis.</title>
        <authorList>
            <person name="Xiong X."/>
            <person name="Gou J."/>
            <person name="Liao Q."/>
            <person name="Li Y."/>
            <person name="Zhou Q."/>
            <person name="Bi G."/>
            <person name="Li C."/>
            <person name="Du R."/>
            <person name="Wang X."/>
            <person name="Sun T."/>
            <person name="Guo L."/>
            <person name="Liang H."/>
            <person name="Lu P."/>
            <person name="Wu Y."/>
            <person name="Zhang Z."/>
            <person name="Ro D.K."/>
            <person name="Shang Y."/>
            <person name="Huang S."/>
            <person name="Yan J."/>
        </authorList>
    </citation>
    <scope>NUCLEOTIDE SEQUENCE [LARGE SCALE GENOMIC DNA]</scope>
    <source>
        <strain evidence="11">Ta-2019</strain>
    </source>
</reference>
<protein>
    <recommendedName>
        <fullName evidence="10">Protein kinase domain-containing protein</fullName>
    </recommendedName>
</protein>
<evidence type="ECO:0000256" key="3">
    <source>
        <dbReference type="ARBA" id="ARBA00022692"/>
    </source>
</evidence>
<keyword evidence="6 8" id="KW-0472">Membrane</keyword>
<gene>
    <name evidence="11" type="ORF">KI387_008786</name>
</gene>
<comment type="caution">
    <text evidence="11">The sequence shown here is derived from an EMBL/GenBank/DDBJ whole genome shotgun (WGS) entry which is preliminary data.</text>
</comment>
<keyword evidence="5 8" id="KW-1133">Transmembrane helix</keyword>
<keyword evidence="12" id="KW-1185">Reference proteome</keyword>
<evidence type="ECO:0000256" key="2">
    <source>
        <dbReference type="ARBA" id="ARBA00022527"/>
    </source>
</evidence>
<dbReference type="Gene3D" id="1.10.510.10">
    <property type="entry name" value="Transferase(Phosphotransferase) domain 1"/>
    <property type="match status" value="1"/>
</dbReference>
<accession>A0AA38CRP3</accession>
<dbReference type="EMBL" id="JAHRHJ020000008">
    <property type="protein sequence ID" value="KAH9304382.1"/>
    <property type="molecule type" value="Genomic_DNA"/>
</dbReference>
<feature type="signal peptide" evidence="9">
    <location>
        <begin position="1"/>
        <end position="25"/>
    </location>
</feature>
<keyword evidence="2" id="KW-0723">Serine/threonine-protein kinase</keyword>
<dbReference type="AlphaFoldDB" id="A0AA38CRP3"/>